<feature type="signal peptide" evidence="9">
    <location>
        <begin position="1"/>
        <end position="29"/>
    </location>
</feature>
<keyword evidence="3" id="KW-1003">Cell membrane</keyword>
<dbReference type="Pfam" id="PF13379">
    <property type="entry name" value="NMT1_2"/>
    <property type="match status" value="1"/>
</dbReference>
<organism evidence="10 11">
    <name type="scientific">Tolypothrix tenuis PCC 7101</name>
    <dbReference type="NCBI Taxonomy" id="231146"/>
    <lineage>
        <taxon>Bacteria</taxon>
        <taxon>Bacillati</taxon>
        <taxon>Cyanobacteriota</taxon>
        <taxon>Cyanophyceae</taxon>
        <taxon>Nostocales</taxon>
        <taxon>Tolypothrichaceae</taxon>
        <taxon>Tolypothrix</taxon>
    </lineage>
</organism>
<keyword evidence="6" id="KW-0406">Ion transport</keyword>
<name>A0A1Z4MS42_9CYAN</name>
<dbReference type="GO" id="GO:0006811">
    <property type="term" value="P:monoatomic ion transport"/>
    <property type="evidence" value="ECO:0007669"/>
    <property type="project" value="UniProtKB-KW"/>
</dbReference>
<keyword evidence="11" id="KW-1185">Reference proteome</keyword>
<sequence>MTNFSRRKFIFTSTAAAAASILAHGCASNGSNSATTGDNAPSAAPAANVSKVANAPKVETTKAKLGFIPLTDAAPLIIAKEKGFFAKYGMTDVEVIKQKSWPVTRDNLKIGSAGGGIDGAHILSPMPYLMTINDKVPMYLLARLNTNGQAISVANKLKDLKVGLESKGLKAAADKAKADKKSMKVAITFPGGTHDLWMRYWLAAGGINPDQDVVLEPVPPPQMVANMKVGTVDAFCVGEPWNAQLVSQKLGYTALVTGELWKDHPEKAFAMRKEWVDNNPNAAQALLMAVLEAQQWCDKAENKEEMCKICADRKYFNVAAADILERAKGNIDYGDGRTQQNFGDRMKYWADNASYPYKSHDTWFLTEEIRWGYLPKDTKVKEIVDQVNKEDLWKKAAKAIGVADAEIPTSTSRGVETFFDGVKFDPEKPEAYLSSLKIKKV</sequence>
<evidence type="ECO:0000256" key="3">
    <source>
        <dbReference type="ARBA" id="ARBA00022475"/>
    </source>
</evidence>
<dbReference type="PANTHER" id="PTHR30024">
    <property type="entry name" value="ALIPHATIC SULFONATES-BINDING PROTEIN-RELATED"/>
    <property type="match status" value="1"/>
</dbReference>
<dbReference type="CDD" id="cd13553">
    <property type="entry name" value="PBP2_NrtA_CpmA_like"/>
    <property type="match status" value="1"/>
</dbReference>
<evidence type="ECO:0000256" key="8">
    <source>
        <dbReference type="ARBA" id="ARBA00024031"/>
    </source>
</evidence>
<keyword evidence="4" id="KW-0997">Cell inner membrane</keyword>
<evidence type="ECO:0000256" key="2">
    <source>
        <dbReference type="ARBA" id="ARBA00022448"/>
    </source>
</evidence>
<keyword evidence="2" id="KW-0813">Transport</keyword>
<dbReference type="Gene3D" id="3.40.190.10">
    <property type="entry name" value="Periplasmic binding protein-like II"/>
    <property type="match status" value="2"/>
</dbReference>
<dbReference type="InterPro" id="IPR006311">
    <property type="entry name" value="TAT_signal"/>
</dbReference>
<dbReference type="InterPro" id="IPR044527">
    <property type="entry name" value="NrtA/CpmA_ABC-bd_dom"/>
</dbReference>
<evidence type="ECO:0000256" key="4">
    <source>
        <dbReference type="ARBA" id="ARBA00022519"/>
    </source>
</evidence>
<dbReference type="GO" id="GO:0005886">
    <property type="term" value="C:plasma membrane"/>
    <property type="evidence" value="ECO:0007669"/>
    <property type="project" value="UniProtKB-SubCell"/>
</dbReference>
<dbReference type="PANTHER" id="PTHR30024:SF7">
    <property type="entry name" value="NITRATE_NITRITE BINDING PROTEIN NRTA"/>
    <property type="match status" value="1"/>
</dbReference>
<dbReference type="PROSITE" id="PS51318">
    <property type="entry name" value="TAT"/>
    <property type="match status" value="1"/>
</dbReference>
<keyword evidence="7" id="KW-0472">Membrane</keyword>
<feature type="chain" id="PRO_5013120047" evidence="9">
    <location>
        <begin position="30"/>
        <end position="441"/>
    </location>
</feature>
<evidence type="ECO:0000256" key="6">
    <source>
        <dbReference type="ARBA" id="ARBA00023065"/>
    </source>
</evidence>
<evidence type="ECO:0000256" key="9">
    <source>
        <dbReference type="SAM" id="SignalP"/>
    </source>
</evidence>
<dbReference type="EMBL" id="AP018248">
    <property type="protein sequence ID" value="BAY96300.1"/>
    <property type="molecule type" value="Genomic_DNA"/>
</dbReference>
<dbReference type="KEGG" id="ttq:NIES37_02310"/>
<comment type="subcellular location">
    <subcellularLocation>
        <location evidence="1">Cell inner membrane</location>
    </subcellularLocation>
</comment>
<evidence type="ECO:0000256" key="7">
    <source>
        <dbReference type="ARBA" id="ARBA00023136"/>
    </source>
</evidence>
<reference evidence="10 11" key="1">
    <citation type="submission" date="2017-06" db="EMBL/GenBank/DDBJ databases">
        <title>Genome sequencing of cyanobaciteial culture collection at National Institute for Environmental Studies (NIES).</title>
        <authorList>
            <person name="Hirose Y."/>
            <person name="Shimura Y."/>
            <person name="Fujisawa T."/>
            <person name="Nakamura Y."/>
            <person name="Kawachi M."/>
        </authorList>
    </citation>
    <scope>NUCLEOTIDE SEQUENCE [LARGE SCALE GENOMIC DNA]</scope>
    <source>
        <strain evidence="10 11">NIES-37</strain>
    </source>
</reference>
<evidence type="ECO:0000256" key="1">
    <source>
        <dbReference type="ARBA" id="ARBA00004533"/>
    </source>
</evidence>
<proteinExistence type="inferred from homology"/>
<evidence type="ECO:0000313" key="11">
    <source>
        <dbReference type="Proteomes" id="UP000218785"/>
    </source>
</evidence>
<dbReference type="Proteomes" id="UP000218785">
    <property type="component" value="Chromosome"/>
</dbReference>
<comment type="similarity">
    <text evidence="8">Belongs to the CmpA/NrtA family.</text>
</comment>
<dbReference type="RefSeq" id="WP_096573532.1">
    <property type="nucleotide sequence ID" value="NZ_CAWNJS010000001.1"/>
</dbReference>
<keyword evidence="5 9" id="KW-0732">Signal</keyword>
<dbReference type="SUPFAM" id="SSF53850">
    <property type="entry name" value="Periplasmic binding protein-like II"/>
    <property type="match status" value="1"/>
</dbReference>
<gene>
    <name evidence="10" type="primary">nrtA</name>
    <name evidence="10" type="ORF">NIES37_02310</name>
</gene>
<evidence type="ECO:0000256" key="5">
    <source>
        <dbReference type="ARBA" id="ARBA00022729"/>
    </source>
</evidence>
<dbReference type="AlphaFoldDB" id="A0A1Z4MS42"/>
<accession>A0A1Z4MS42</accession>
<protein>
    <submittedName>
        <fullName evidence="10">Nitrate transport nitrate-binding protein NrtA</fullName>
    </submittedName>
</protein>
<evidence type="ECO:0000313" key="10">
    <source>
        <dbReference type="EMBL" id="BAY96300.1"/>
    </source>
</evidence>